<dbReference type="Proteomes" id="UP001234202">
    <property type="component" value="Unassembled WGS sequence"/>
</dbReference>
<reference evidence="1" key="1">
    <citation type="submission" date="2023-04" db="EMBL/GenBank/DDBJ databases">
        <title>Draft Genome sequencing of Naganishia species isolated from polar environments using Oxford Nanopore Technology.</title>
        <authorList>
            <person name="Leo P."/>
            <person name="Venkateswaran K."/>
        </authorList>
    </citation>
    <scope>NUCLEOTIDE SEQUENCE</scope>
    <source>
        <strain evidence="1">DBVPG 5303</strain>
    </source>
</reference>
<name>A0ACC2XDL8_9TREE</name>
<proteinExistence type="predicted"/>
<dbReference type="EMBL" id="JASBWV010000016">
    <property type="protein sequence ID" value="KAJ9121918.1"/>
    <property type="molecule type" value="Genomic_DNA"/>
</dbReference>
<sequence>MPAVATLAITLLCGWSFPKIRAQVMKADGCLLLSEIGYQKHGVVFPAYEVAERQSLSFKPTNDITVDFHYTGANMYVLTSQHAGSGALGAEDTKAIVAGRAWFDEASRNMTEALSLGNLTRWTQEELDGVKTMLHEYESWAKDKMAAQKAVGEHSKSRIYTLIHIGYIAT</sequence>
<evidence type="ECO:0000313" key="2">
    <source>
        <dbReference type="Proteomes" id="UP001234202"/>
    </source>
</evidence>
<keyword evidence="2" id="KW-1185">Reference proteome</keyword>
<accession>A0ACC2XDL8</accession>
<protein>
    <submittedName>
        <fullName evidence="1">Uncharacterized protein</fullName>
    </submittedName>
</protein>
<gene>
    <name evidence="1" type="ORF">QFC24_004500</name>
</gene>
<evidence type="ECO:0000313" key="1">
    <source>
        <dbReference type="EMBL" id="KAJ9121918.1"/>
    </source>
</evidence>
<comment type="caution">
    <text evidence="1">The sequence shown here is derived from an EMBL/GenBank/DDBJ whole genome shotgun (WGS) entry which is preliminary data.</text>
</comment>
<organism evidence="1 2">
    <name type="scientific">Naganishia onofrii</name>
    <dbReference type="NCBI Taxonomy" id="1851511"/>
    <lineage>
        <taxon>Eukaryota</taxon>
        <taxon>Fungi</taxon>
        <taxon>Dikarya</taxon>
        <taxon>Basidiomycota</taxon>
        <taxon>Agaricomycotina</taxon>
        <taxon>Tremellomycetes</taxon>
        <taxon>Filobasidiales</taxon>
        <taxon>Filobasidiaceae</taxon>
        <taxon>Naganishia</taxon>
    </lineage>
</organism>